<name>A0A1I6X7A5_9ACTN</name>
<dbReference type="InterPro" id="IPR028098">
    <property type="entry name" value="Glyco_trans_4-like_N"/>
</dbReference>
<reference evidence="5" key="1">
    <citation type="submission" date="2016-10" db="EMBL/GenBank/DDBJ databases">
        <authorList>
            <person name="Varghese N."/>
            <person name="Submissions S."/>
        </authorList>
    </citation>
    <scope>NUCLEOTIDE SEQUENCE [LARGE SCALE GENOMIC DNA]</scope>
    <source>
        <strain evidence="5">DSM 46136</strain>
    </source>
</reference>
<proteinExistence type="predicted"/>
<dbReference type="Pfam" id="PF13692">
    <property type="entry name" value="Glyco_trans_1_4"/>
    <property type="match status" value="1"/>
</dbReference>
<dbReference type="PANTHER" id="PTHR45947">
    <property type="entry name" value="SULFOQUINOVOSYL TRANSFERASE SQD2"/>
    <property type="match status" value="1"/>
</dbReference>
<protein>
    <submittedName>
        <fullName evidence="4">Glycosyltransferase involved in cell wall bisynthesis</fullName>
    </submittedName>
</protein>
<dbReference type="EMBL" id="FPBA01000001">
    <property type="protein sequence ID" value="SFT33972.1"/>
    <property type="molecule type" value="Genomic_DNA"/>
</dbReference>
<dbReference type="Gene3D" id="3.40.50.2000">
    <property type="entry name" value="Glycogen Phosphorylase B"/>
    <property type="match status" value="2"/>
</dbReference>
<dbReference type="OrthoDB" id="4316343at2"/>
<dbReference type="CDD" id="cd03801">
    <property type="entry name" value="GT4_PimA-like"/>
    <property type="match status" value="1"/>
</dbReference>
<dbReference type="GO" id="GO:0016757">
    <property type="term" value="F:glycosyltransferase activity"/>
    <property type="evidence" value="ECO:0007669"/>
    <property type="project" value="UniProtKB-KW"/>
</dbReference>
<dbReference type="STRING" id="1296565.SAMN05660657_00202"/>
<keyword evidence="5" id="KW-1185">Reference proteome</keyword>
<dbReference type="RefSeq" id="WP_139245675.1">
    <property type="nucleotide sequence ID" value="NZ_FPBA01000001.1"/>
</dbReference>
<dbReference type="AlphaFoldDB" id="A0A1I6X7A5"/>
<gene>
    <name evidence="4" type="ORF">SAMN05660657_00202</name>
</gene>
<keyword evidence="1" id="KW-0328">Glycosyltransferase</keyword>
<dbReference type="Proteomes" id="UP000199546">
    <property type="component" value="Unassembled WGS sequence"/>
</dbReference>
<dbReference type="Pfam" id="PF13439">
    <property type="entry name" value="Glyco_transf_4"/>
    <property type="match status" value="1"/>
</dbReference>
<dbReference type="SUPFAM" id="SSF53756">
    <property type="entry name" value="UDP-Glycosyltransferase/glycogen phosphorylase"/>
    <property type="match status" value="1"/>
</dbReference>
<dbReference type="InterPro" id="IPR050194">
    <property type="entry name" value="Glycosyltransferase_grp1"/>
</dbReference>
<feature type="domain" description="Glycosyltransferase subfamily 4-like N-terminal" evidence="3">
    <location>
        <begin position="79"/>
        <end position="222"/>
    </location>
</feature>
<keyword evidence="2 4" id="KW-0808">Transferase</keyword>
<evidence type="ECO:0000259" key="3">
    <source>
        <dbReference type="Pfam" id="PF13439"/>
    </source>
</evidence>
<organism evidence="4 5">
    <name type="scientific">Geodermatophilus amargosae</name>
    <dbReference type="NCBI Taxonomy" id="1296565"/>
    <lineage>
        <taxon>Bacteria</taxon>
        <taxon>Bacillati</taxon>
        <taxon>Actinomycetota</taxon>
        <taxon>Actinomycetes</taxon>
        <taxon>Geodermatophilales</taxon>
        <taxon>Geodermatophilaceae</taxon>
        <taxon>Geodermatophilus</taxon>
    </lineage>
</organism>
<evidence type="ECO:0000256" key="1">
    <source>
        <dbReference type="ARBA" id="ARBA00022676"/>
    </source>
</evidence>
<sequence length="414" mass="44882">MKAAISCAFNENAIWALSRYASSHGMLTQRLVPHWHLVPDAATHLVRILPGSARLARFAARKQGRVASSRLPEDETMSVLTEAIRIAGARTKTPVTPILGHLTWKVEFDRRASRALDTRSVDVLIGMPGSSKRTFGRHRTPLKVFHATDTHPRARNDALFEVYGSRARSEAYPVALTERIEEELDLADVVLVPSQVVADGMIGHGVDPAKIELIPYGVDLDRFTVGLPTAPRRTDGRPRLLFVGQICLRKGVPILMEAVDDLEVEVTLAGQVFDRSVVRGLPANVTLAGVLSPVELADAYNAHDALVLPTIDDAFALVLSEAAACGLQVVTTTAAGAAEILPRKSRVVPSGDVRALRQALSDVTVLDDAERTARATRYRAASTARAGSWDTYAQTVFTALERRLGVRTARAETA</sequence>
<evidence type="ECO:0000256" key="2">
    <source>
        <dbReference type="ARBA" id="ARBA00022679"/>
    </source>
</evidence>
<evidence type="ECO:0000313" key="5">
    <source>
        <dbReference type="Proteomes" id="UP000199546"/>
    </source>
</evidence>
<dbReference type="GO" id="GO:1901137">
    <property type="term" value="P:carbohydrate derivative biosynthetic process"/>
    <property type="evidence" value="ECO:0007669"/>
    <property type="project" value="UniProtKB-ARBA"/>
</dbReference>
<dbReference type="PANTHER" id="PTHR45947:SF3">
    <property type="entry name" value="SULFOQUINOVOSYL TRANSFERASE SQD2"/>
    <property type="match status" value="1"/>
</dbReference>
<accession>A0A1I6X7A5</accession>
<evidence type="ECO:0000313" key="4">
    <source>
        <dbReference type="EMBL" id="SFT33972.1"/>
    </source>
</evidence>